<evidence type="ECO:0000256" key="1">
    <source>
        <dbReference type="SAM" id="SignalP"/>
    </source>
</evidence>
<dbReference type="PROSITE" id="PS51257">
    <property type="entry name" value="PROKAR_LIPOPROTEIN"/>
    <property type="match status" value="1"/>
</dbReference>
<comment type="caution">
    <text evidence="2">The sequence shown here is derived from an EMBL/GenBank/DDBJ whole genome shotgun (WGS) entry which is preliminary data.</text>
</comment>
<name>A0A367UCN0_9PROT</name>
<sequence length="263" mass="28064">MFQSKFTTALAIAALGCLIGFGATAHEFVASSKTTDADGKDTAAFTLDSTHVFGTPEEVEAPKHVSAQLITPSATTELDVTENADAPNLTGIFTLSEEEPAWLVGHRLPVIWSQTPDGWKEGGPDAHPDAVASSRFEKFSKNLTGGSQNADFISSPLGHKLEIVPLSDPRMTAIGQDVAVQILLDGQPYSTSVLATYAGFTDTPSSYAYYTETFSDERGSGIAKIRITKPGLWMVRVAADVPDSDASVRVHNLRATLTFNVSQ</sequence>
<dbReference type="Pfam" id="PF10670">
    <property type="entry name" value="DUF4198"/>
    <property type="match status" value="1"/>
</dbReference>
<dbReference type="InterPro" id="IPR019613">
    <property type="entry name" value="DUF4198"/>
</dbReference>
<protein>
    <recommendedName>
        <fullName evidence="4">DUF4198 domain-containing protein</fullName>
    </recommendedName>
</protein>
<evidence type="ECO:0000313" key="3">
    <source>
        <dbReference type="Proteomes" id="UP000252419"/>
    </source>
</evidence>
<dbReference type="RefSeq" id="WP_114121775.1">
    <property type="nucleotide sequence ID" value="NZ_JPWA01000010.1"/>
</dbReference>
<accession>A0A367UCN0</accession>
<evidence type="ECO:0000313" key="2">
    <source>
        <dbReference type="EMBL" id="RCK06065.1"/>
    </source>
</evidence>
<feature type="chain" id="PRO_5016759893" description="DUF4198 domain-containing protein" evidence="1">
    <location>
        <begin position="26"/>
        <end position="263"/>
    </location>
</feature>
<gene>
    <name evidence="2" type="ORF">TH5_10485</name>
</gene>
<evidence type="ECO:0008006" key="4">
    <source>
        <dbReference type="Google" id="ProtNLM"/>
    </source>
</evidence>
<reference evidence="2 3" key="1">
    <citation type="submission" date="2014-07" db="EMBL/GenBank/DDBJ databases">
        <title>Draft genome sequence of Thalassospira xianhensis P-4 (MCCC 1A02616).</title>
        <authorList>
            <person name="Lai Q."/>
            <person name="Shao Z."/>
        </authorList>
    </citation>
    <scope>NUCLEOTIDE SEQUENCE [LARGE SCALE GENOMIC DNA]</scope>
    <source>
        <strain evidence="2 3">MCCC 1A02616</strain>
    </source>
</reference>
<proteinExistence type="predicted"/>
<feature type="signal peptide" evidence="1">
    <location>
        <begin position="1"/>
        <end position="25"/>
    </location>
</feature>
<keyword evidence="1" id="KW-0732">Signal</keyword>
<dbReference type="EMBL" id="JPWA01000010">
    <property type="protein sequence ID" value="RCK06065.1"/>
    <property type="molecule type" value="Genomic_DNA"/>
</dbReference>
<organism evidence="2 3">
    <name type="scientific">Thalassospira xianhensis MCCC 1A02616</name>
    <dbReference type="NCBI Taxonomy" id="1177929"/>
    <lineage>
        <taxon>Bacteria</taxon>
        <taxon>Pseudomonadati</taxon>
        <taxon>Pseudomonadota</taxon>
        <taxon>Alphaproteobacteria</taxon>
        <taxon>Rhodospirillales</taxon>
        <taxon>Thalassospiraceae</taxon>
        <taxon>Thalassospira</taxon>
    </lineage>
</organism>
<dbReference type="Proteomes" id="UP000252419">
    <property type="component" value="Unassembled WGS sequence"/>
</dbReference>
<keyword evidence="3" id="KW-1185">Reference proteome</keyword>
<dbReference type="AlphaFoldDB" id="A0A367UCN0"/>